<dbReference type="AlphaFoldDB" id="A0A9N8K4X8"/>
<evidence type="ECO:0008006" key="7">
    <source>
        <dbReference type="Google" id="ProtNLM"/>
    </source>
</evidence>
<protein>
    <recommendedName>
        <fullName evidence="7">Glycosyl hydrolase family 95 N-terminal domain-containing protein</fullName>
    </recommendedName>
</protein>
<feature type="domain" description="Glycosyl hydrolase family 95 catalytic" evidence="4">
    <location>
        <begin position="265"/>
        <end position="680"/>
    </location>
</feature>
<sequence>MAKSSKLWYDKPASEWNEALPIGNGRLGCMIHGRTATELLCLNEDSVWYGGPQDRVPQDASQNLQKLRELVREGQHADAEKLVDRAFGASPSGQRHYEPLGNVKVEFGHDADKVMDYRRELELTTAIHTTDYSHEGAKVKVEMLASAIDQVIAIRIQSSSNFEFAVRLTRESEIEYESHEYLDSVRTTDNQIIMLATPGGYQSVRACCALGIRTDHEGTVEAQGGSLVVTAKEALVVIAARTSFRHEDFEAVAVGDVSAALERGAEKIWDHHVQHYQSFYHQTQLTLGPPSPHDGLSTDQRIKKGTTPALVALYTNYSRYLLLSSSRPSNGNDRTLDLPANLQGIWNPSFHPAWGSKFTLDINLQMNYWGCLPLSLAPCMEPLFSLLHRLALPENGGRVAKEMYGARGWCCHNNTDLWADCSPCERWLPATLWPLGGAWLSSFIWEHYLFTCCISTLRKNFPVLEEAVKFCLDWLVSETFPDGKEYRVTNPSLSPENTFIDEYTGEKGVFCRGSMADLTIISSLFEDYLEACKTLHLKPHLLREVGKAMLALPPPSICKKTGRLQEWGIANHADAEPGHRHISHLLGVYPFTCIDMDASPQLSRAALRSLEIRLAHGGGHTGWSRSHLLCIFSRLRMPDKVAESFAALLDTSTLANLFSSHPPFQIDGNFGAAAAVVECLVQSFEITGQGQRVLRILPSWPQEWGDGEVKGVRCRGGWSVAFKWRDGMVDGPVEVKSVVEEDGSAHGDAGNEHRNKHRSSEERRGVVVFPDGGFITFEGTGTPPYTTDLTQ</sequence>
<dbReference type="SUPFAM" id="SSF48208">
    <property type="entry name" value="Six-hairpin glycosidases"/>
    <property type="match status" value="1"/>
</dbReference>
<evidence type="ECO:0000259" key="3">
    <source>
        <dbReference type="Pfam" id="PF21307"/>
    </source>
</evidence>
<dbReference type="GO" id="GO:0005975">
    <property type="term" value="P:carbohydrate metabolic process"/>
    <property type="evidence" value="ECO:0007669"/>
    <property type="project" value="InterPro"/>
</dbReference>
<dbReference type="PANTHER" id="PTHR31084">
    <property type="entry name" value="ALPHA-L-FUCOSIDASE 2"/>
    <property type="match status" value="1"/>
</dbReference>
<comment type="caution">
    <text evidence="5">The sequence shown here is derived from an EMBL/GenBank/DDBJ whole genome shotgun (WGS) entry which is preliminary data.</text>
</comment>
<dbReference type="InterPro" id="IPR049053">
    <property type="entry name" value="AFCA-like_C"/>
</dbReference>
<dbReference type="EMBL" id="CAIJEN010000017">
    <property type="protein sequence ID" value="CAD0096731.1"/>
    <property type="molecule type" value="Genomic_DNA"/>
</dbReference>
<dbReference type="InterPro" id="IPR016518">
    <property type="entry name" value="Alpha-L-fucosidase"/>
</dbReference>
<dbReference type="Gene3D" id="1.50.10.10">
    <property type="match status" value="1"/>
</dbReference>
<dbReference type="PANTHER" id="PTHR31084:SF18">
    <property type="entry name" value="GLYCOSYL HYDROLASE FAMILY 95 N-TERMINAL DOMAIN-CONTAINING PROTEIN"/>
    <property type="match status" value="1"/>
</dbReference>
<dbReference type="PIRSF" id="PIRSF007663">
    <property type="entry name" value="UCP007663"/>
    <property type="match status" value="1"/>
</dbReference>
<evidence type="ECO:0000313" key="6">
    <source>
        <dbReference type="Proteomes" id="UP000716446"/>
    </source>
</evidence>
<dbReference type="Pfam" id="PF22124">
    <property type="entry name" value="Glyco_hydro_95_cat"/>
    <property type="match status" value="1"/>
</dbReference>
<organism evidence="5 6">
    <name type="scientific">Aureobasidium vineae</name>
    <dbReference type="NCBI Taxonomy" id="2773715"/>
    <lineage>
        <taxon>Eukaryota</taxon>
        <taxon>Fungi</taxon>
        <taxon>Dikarya</taxon>
        <taxon>Ascomycota</taxon>
        <taxon>Pezizomycotina</taxon>
        <taxon>Dothideomycetes</taxon>
        <taxon>Dothideomycetidae</taxon>
        <taxon>Dothideales</taxon>
        <taxon>Saccotheciaceae</taxon>
        <taxon>Aureobasidium</taxon>
    </lineage>
</organism>
<evidence type="ECO:0000256" key="1">
    <source>
        <dbReference type="SAM" id="MobiDB-lite"/>
    </source>
</evidence>
<dbReference type="InterPro" id="IPR054363">
    <property type="entry name" value="GH95_cat"/>
</dbReference>
<evidence type="ECO:0000313" key="5">
    <source>
        <dbReference type="EMBL" id="CAD0096731.1"/>
    </source>
</evidence>
<dbReference type="InterPro" id="IPR012341">
    <property type="entry name" value="6hp_glycosidase-like_sf"/>
</dbReference>
<feature type="domain" description="Alpha fucosidase A-like C-terminal" evidence="3">
    <location>
        <begin position="692"/>
        <end position="749"/>
    </location>
</feature>
<proteinExistence type="predicted"/>
<evidence type="ECO:0000259" key="4">
    <source>
        <dbReference type="Pfam" id="PF22124"/>
    </source>
</evidence>
<reference evidence="5" key="1">
    <citation type="submission" date="2020-06" db="EMBL/GenBank/DDBJ databases">
        <authorList>
            <person name="Onetto C."/>
        </authorList>
    </citation>
    <scope>NUCLEOTIDE SEQUENCE</scope>
</reference>
<dbReference type="GO" id="GO:0004560">
    <property type="term" value="F:alpha-L-fucosidase activity"/>
    <property type="evidence" value="ECO:0007669"/>
    <property type="project" value="InterPro"/>
</dbReference>
<name>A0A9N8K4X8_9PEZI</name>
<feature type="domain" description="Glycosyl hydrolase family 95 N-terminal" evidence="2">
    <location>
        <begin position="7"/>
        <end position="246"/>
    </location>
</feature>
<accession>A0A9N8K4X8</accession>
<dbReference type="Pfam" id="PF21307">
    <property type="entry name" value="Glyco_hydro_95_C"/>
    <property type="match status" value="1"/>
</dbReference>
<dbReference type="Pfam" id="PF14498">
    <property type="entry name" value="Glyco_hyd_65N_2"/>
    <property type="match status" value="1"/>
</dbReference>
<gene>
    <name evidence="5" type="ORF">AWRI4619_LOCUS9426</name>
</gene>
<feature type="region of interest" description="Disordered" evidence="1">
    <location>
        <begin position="741"/>
        <end position="763"/>
    </location>
</feature>
<dbReference type="InterPro" id="IPR008928">
    <property type="entry name" value="6-hairpin_glycosidase_sf"/>
</dbReference>
<keyword evidence="6" id="KW-1185">Reference proteome</keyword>
<dbReference type="Proteomes" id="UP000716446">
    <property type="component" value="Unassembled WGS sequence"/>
</dbReference>
<dbReference type="InterPro" id="IPR027414">
    <property type="entry name" value="GH95_N_dom"/>
</dbReference>
<evidence type="ECO:0000259" key="2">
    <source>
        <dbReference type="Pfam" id="PF14498"/>
    </source>
</evidence>